<name>A0ABD6DB86_9EURY</name>
<dbReference type="InterPro" id="IPR052170">
    <property type="entry name" value="M29_Exopeptidase"/>
</dbReference>
<dbReference type="PANTHER" id="PTHR34448">
    <property type="entry name" value="AMINOPEPTIDASE"/>
    <property type="match status" value="1"/>
</dbReference>
<keyword evidence="5 10" id="KW-0031">Aminopeptidase</keyword>
<comment type="cofactor">
    <cofactor evidence="1">
        <name>Co(2+)</name>
        <dbReference type="ChEBI" id="CHEBI:48828"/>
    </cofactor>
</comment>
<dbReference type="Pfam" id="PF02073">
    <property type="entry name" value="Peptidase_M29"/>
    <property type="match status" value="1"/>
</dbReference>
<reference evidence="10 11" key="1">
    <citation type="journal article" date="2019" name="Int. J. Syst. Evol. Microbiol.">
        <title>The Global Catalogue of Microorganisms (GCM) 10K type strain sequencing project: providing services to taxonomists for standard genome sequencing and annotation.</title>
        <authorList>
            <consortium name="The Broad Institute Genomics Platform"/>
            <consortium name="The Broad Institute Genome Sequencing Center for Infectious Disease"/>
            <person name="Wu L."/>
            <person name="Ma J."/>
        </authorList>
    </citation>
    <scope>NUCLEOTIDE SEQUENCE [LARGE SCALE GENOMIC DNA]</scope>
    <source>
        <strain evidence="10 11">CGMCC 1.10593</strain>
    </source>
</reference>
<dbReference type="EMBL" id="JBHUDM010000002">
    <property type="protein sequence ID" value="MFD1642353.1"/>
    <property type="molecule type" value="Genomic_DNA"/>
</dbReference>
<dbReference type="PANTHER" id="PTHR34448:SF1">
    <property type="entry name" value="BLL6088 PROTEIN"/>
    <property type="match status" value="1"/>
</dbReference>
<dbReference type="Proteomes" id="UP001597052">
    <property type="component" value="Unassembled WGS sequence"/>
</dbReference>
<dbReference type="InterPro" id="IPR035097">
    <property type="entry name" value="M29_N-terminal"/>
</dbReference>
<evidence type="ECO:0000256" key="2">
    <source>
        <dbReference type="ARBA" id="ARBA00001946"/>
    </source>
</evidence>
<comment type="caution">
    <text evidence="10">The sequence shown here is derived from an EMBL/GenBank/DDBJ whole genome shotgun (WGS) entry which is preliminary data.</text>
</comment>
<dbReference type="AlphaFoldDB" id="A0ABD6DB86"/>
<keyword evidence="9" id="KW-0482">Metalloprotease</keyword>
<evidence type="ECO:0000313" key="11">
    <source>
        <dbReference type="Proteomes" id="UP001597052"/>
    </source>
</evidence>
<comment type="similarity">
    <text evidence="4">Belongs to the peptidase M29 family.</text>
</comment>
<evidence type="ECO:0000256" key="9">
    <source>
        <dbReference type="ARBA" id="ARBA00023049"/>
    </source>
</evidence>
<evidence type="ECO:0000256" key="7">
    <source>
        <dbReference type="ARBA" id="ARBA00022723"/>
    </source>
</evidence>
<accession>A0ABD6DB86</accession>
<comment type="cofactor">
    <cofactor evidence="2">
        <name>Mg(2+)</name>
        <dbReference type="ChEBI" id="CHEBI:18420"/>
    </cofactor>
</comment>
<evidence type="ECO:0000256" key="4">
    <source>
        <dbReference type="ARBA" id="ARBA00008236"/>
    </source>
</evidence>
<gene>
    <name evidence="10" type="ORF">ACFSBW_10765</name>
</gene>
<dbReference type="GO" id="GO:0004177">
    <property type="term" value="F:aminopeptidase activity"/>
    <property type="evidence" value="ECO:0007669"/>
    <property type="project" value="UniProtKB-KW"/>
</dbReference>
<dbReference type="SUPFAM" id="SSF144052">
    <property type="entry name" value="Thermophilic metalloprotease-like"/>
    <property type="match status" value="1"/>
</dbReference>
<keyword evidence="6" id="KW-0645">Protease</keyword>
<dbReference type="InterPro" id="IPR000787">
    <property type="entry name" value="Peptidase_M29"/>
</dbReference>
<evidence type="ECO:0000256" key="6">
    <source>
        <dbReference type="ARBA" id="ARBA00022670"/>
    </source>
</evidence>
<evidence type="ECO:0000256" key="8">
    <source>
        <dbReference type="ARBA" id="ARBA00022801"/>
    </source>
</evidence>
<proteinExistence type="inferred from homology"/>
<dbReference type="RefSeq" id="WP_256395277.1">
    <property type="nucleotide sequence ID" value="NZ_JANHDJ010000002.1"/>
</dbReference>
<evidence type="ECO:0000256" key="1">
    <source>
        <dbReference type="ARBA" id="ARBA00001941"/>
    </source>
</evidence>
<comment type="cofactor">
    <cofactor evidence="3">
        <name>Zn(2+)</name>
        <dbReference type="ChEBI" id="CHEBI:29105"/>
    </cofactor>
</comment>
<protein>
    <submittedName>
        <fullName evidence="10">Aminopeptidase</fullName>
    </submittedName>
</protein>
<dbReference type="GO" id="GO:0046872">
    <property type="term" value="F:metal ion binding"/>
    <property type="evidence" value="ECO:0007669"/>
    <property type="project" value="UniProtKB-KW"/>
</dbReference>
<evidence type="ECO:0000256" key="3">
    <source>
        <dbReference type="ARBA" id="ARBA00001947"/>
    </source>
</evidence>
<keyword evidence="11" id="KW-1185">Reference proteome</keyword>
<keyword evidence="8" id="KW-0378">Hydrolase</keyword>
<organism evidence="10 11">
    <name type="scientific">Halohasta litorea</name>
    <dbReference type="NCBI Taxonomy" id="869891"/>
    <lineage>
        <taxon>Archaea</taxon>
        <taxon>Methanobacteriati</taxon>
        <taxon>Methanobacteriota</taxon>
        <taxon>Stenosarchaea group</taxon>
        <taxon>Halobacteria</taxon>
        <taxon>Halobacteriales</taxon>
        <taxon>Haloferacaceae</taxon>
        <taxon>Halohasta</taxon>
    </lineage>
</organism>
<dbReference type="GO" id="GO:0006508">
    <property type="term" value="P:proteolysis"/>
    <property type="evidence" value="ECO:0007669"/>
    <property type="project" value="UniProtKB-KW"/>
</dbReference>
<dbReference type="Gene3D" id="3.40.1830.10">
    <property type="entry name" value="Thermophilic metalloprotease (M29)"/>
    <property type="match status" value="1"/>
</dbReference>
<dbReference type="GO" id="GO:0008237">
    <property type="term" value="F:metallopeptidase activity"/>
    <property type="evidence" value="ECO:0007669"/>
    <property type="project" value="UniProtKB-KW"/>
</dbReference>
<evidence type="ECO:0000313" key="10">
    <source>
        <dbReference type="EMBL" id="MFD1642353.1"/>
    </source>
</evidence>
<sequence>MDPRIREHAETIVDHSVDIQEGDRVVIQLPSEAEDLAVALHELCGERGAIPVWIAHSERASRAYLRNGGTEYETPDHQQALYEETDAFIIARGGANVTETSDVPPENNAAYRRAVKPVQEERLSKRWCLTQFPTSGHAQLAGMSTEAYQNFVWDAVSLDWDAQREFQAEMVDRLDEASEVRIVAGDETDLTFSVEGNETLNDYGEKNLPGGEVFTAPVADSVEGSVYFDIPLYRQGREIKDVRLTFENGEVVDHNAAVGEDLLTEILETDDGARRIGEFGVGMNRAIDQVTYNMLFDEKMGDTIHLAVGSAYKETVGEDNERNESAEHVDMIVDMSQDSKIELDGEVVQEDGTFVFEEDEAAGSEKDEAAASET</sequence>
<evidence type="ECO:0000256" key="5">
    <source>
        <dbReference type="ARBA" id="ARBA00022438"/>
    </source>
</evidence>
<keyword evidence="7" id="KW-0479">Metal-binding</keyword>